<protein>
    <submittedName>
        <fullName evidence="2">Uncharacterized protein LOC111169339 isoform X1</fullName>
    </submittedName>
</protein>
<dbReference type="GeneID" id="111169339"/>
<evidence type="ECO:0000313" key="2">
    <source>
        <dbReference type="RefSeq" id="XP_022419158.1"/>
    </source>
</evidence>
<name>A0A2Y9MPS4_DELLE</name>
<proteinExistence type="predicted"/>
<reference evidence="2" key="1">
    <citation type="submission" date="2025-08" db="UniProtKB">
        <authorList>
            <consortium name="RefSeq"/>
        </authorList>
    </citation>
    <scope>IDENTIFICATION</scope>
    <source>
        <tissue evidence="2">Blood</tissue>
    </source>
</reference>
<dbReference type="KEGG" id="dle:111169339"/>
<accession>A0A2Y9MPS4</accession>
<dbReference type="AlphaFoldDB" id="A0A2Y9MPS4"/>
<keyword evidence="1" id="KW-1185">Reference proteome</keyword>
<evidence type="ECO:0000313" key="1">
    <source>
        <dbReference type="Proteomes" id="UP000248483"/>
    </source>
</evidence>
<sequence>MKFLSESCKIPQESSNKKPVCEQGCGKMHSQEGASFDVVSESMNGRAVPNPRFFSGGSGTLQQRRKRRQLAGPGRIFKTTEAKAQVTFCLQAHPVPSQGKEKPTEQHLLIKSLFSSPCLFLTQGSANWCPHSADQRGKWGLLRRIAKRPALPECGGKLHYFWRSGPEHSGDSLPYFPLWIGDCPPAHSCLGHPSSQGASSGGNGASAFTSFEWAVFGWLSWYSDSYLRRRQVSHFLAAQGENFGNILNSFLPHVPLPVHQHIVLAPHSKVNPYL</sequence>
<dbReference type="Proteomes" id="UP000248483">
    <property type="component" value="Unplaced"/>
</dbReference>
<organism evidence="1 2">
    <name type="scientific">Delphinapterus leucas</name>
    <name type="common">Beluga whale</name>
    <dbReference type="NCBI Taxonomy" id="9749"/>
    <lineage>
        <taxon>Eukaryota</taxon>
        <taxon>Metazoa</taxon>
        <taxon>Chordata</taxon>
        <taxon>Craniata</taxon>
        <taxon>Vertebrata</taxon>
        <taxon>Euteleostomi</taxon>
        <taxon>Mammalia</taxon>
        <taxon>Eutheria</taxon>
        <taxon>Laurasiatheria</taxon>
        <taxon>Artiodactyla</taxon>
        <taxon>Whippomorpha</taxon>
        <taxon>Cetacea</taxon>
        <taxon>Odontoceti</taxon>
        <taxon>Monodontidae</taxon>
        <taxon>Delphinapterus</taxon>
    </lineage>
</organism>
<dbReference type="InParanoid" id="A0A2Y9MPS4"/>
<dbReference type="RefSeq" id="XP_022419158.1">
    <property type="nucleotide sequence ID" value="XM_022563450.2"/>
</dbReference>
<gene>
    <name evidence="2" type="primary">LOC111169339</name>
</gene>